<dbReference type="SUPFAM" id="SSF52540">
    <property type="entry name" value="P-loop containing nucleoside triphosphate hydrolases"/>
    <property type="match status" value="1"/>
</dbReference>
<evidence type="ECO:0000256" key="7">
    <source>
        <dbReference type="RuleBase" id="RU003331"/>
    </source>
</evidence>
<keyword evidence="1 5" id="KW-0808">Transferase</keyword>
<dbReference type="InterPro" id="IPR027417">
    <property type="entry name" value="P-loop_NTPase"/>
</dbReference>
<keyword evidence="5" id="KW-0479">Metal-binding</keyword>
<keyword evidence="2 5" id="KW-0545">Nucleotide biosynthesis</keyword>
<comment type="function">
    <text evidence="5">Catalyzes the reversible transfer of the terminal phosphate group between ATP and AMP. Plays an important role in cellular energy homeostasis and in adenine nucleotide metabolism.</text>
</comment>
<feature type="binding site" evidence="5">
    <location>
        <position position="159"/>
    </location>
    <ligand>
        <name>Zn(2+)</name>
        <dbReference type="ChEBI" id="CHEBI:29105"/>
        <note>structural</note>
    </ligand>
</feature>
<evidence type="ECO:0000313" key="11">
    <source>
        <dbReference type="Proteomes" id="UP000324233"/>
    </source>
</evidence>
<feature type="binding site" evidence="5">
    <location>
        <position position="177"/>
    </location>
    <ligand>
        <name>AMP</name>
        <dbReference type="ChEBI" id="CHEBI:456215"/>
    </ligand>
</feature>
<comment type="catalytic activity">
    <reaction evidence="5 7">
        <text>AMP + ATP = 2 ADP</text>
        <dbReference type="Rhea" id="RHEA:12973"/>
        <dbReference type="ChEBI" id="CHEBI:30616"/>
        <dbReference type="ChEBI" id="CHEBI:456215"/>
        <dbReference type="ChEBI" id="CHEBI:456216"/>
        <dbReference type="EC" id="2.7.4.3"/>
    </reaction>
</comment>
<feature type="binding site" evidence="5">
    <location>
        <begin position="17"/>
        <end position="22"/>
    </location>
    <ligand>
        <name>ATP</name>
        <dbReference type="ChEBI" id="CHEBI:30616"/>
    </ligand>
</feature>
<dbReference type="Pfam" id="PF05191">
    <property type="entry name" value="ADK_lid"/>
    <property type="match status" value="1"/>
</dbReference>
<feature type="binding site" evidence="5">
    <location>
        <begin position="64"/>
        <end position="66"/>
    </location>
    <ligand>
        <name>AMP</name>
        <dbReference type="ChEBI" id="CHEBI:456215"/>
    </ligand>
</feature>
<dbReference type="Proteomes" id="UP000324233">
    <property type="component" value="Chromosome"/>
</dbReference>
<dbReference type="InterPro" id="IPR007862">
    <property type="entry name" value="Adenylate_kinase_lid-dom"/>
</dbReference>
<dbReference type="UniPathway" id="UPA00588">
    <property type="reaction ID" value="UER00649"/>
</dbReference>
<evidence type="ECO:0000256" key="5">
    <source>
        <dbReference type="HAMAP-Rule" id="MF_00235"/>
    </source>
</evidence>
<dbReference type="Gene3D" id="3.40.50.300">
    <property type="entry name" value="P-loop containing nucleotide triphosphate hydrolases"/>
    <property type="match status" value="1"/>
</dbReference>
<comment type="domain">
    <text evidence="5">Consists of three domains, a large central CORE domain and two small peripheral domains, NMPbind and LID, which undergo movements during catalysis. The LID domain closes over the site of phosphoryl transfer upon ATP binding. Assembling and dissambling the active center during each catalytic cycle provides an effective means to prevent ATP hydrolysis. Some bacteria have evolved a zinc-coordinating structure that stabilizes the LID domain.</text>
</comment>
<feature type="binding site" evidence="5">
    <location>
        <position position="136"/>
    </location>
    <ligand>
        <name>Zn(2+)</name>
        <dbReference type="ChEBI" id="CHEBI:29105"/>
        <note>structural</note>
    </ligand>
</feature>
<keyword evidence="5" id="KW-0963">Cytoplasm</keyword>
<dbReference type="PRINTS" id="PR00094">
    <property type="entry name" value="ADENYLTKNASE"/>
</dbReference>
<evidence type="ECO:0000256" key="1">
    <source>
        <dbReference type="ARBA" id="ARBA00022679"/>
    </source>
</evidence>
<feature type="domain" description="Adenylate kinase active site lid" evidence="9">
    <location>
        <begin position="133"/>
        <end position="168"/>
    </location>
</feature>
<dbReference type="InterPro" id="IPR033690">
    <property type="entry name" value="Adenylat_kinase_CS"/>
</dbReference>
<proteinExistence type="inferred from homology"/>
<feature type="binding site" evidence="5">
    <location>
        <position position="98"/>
    </location>
    <ligand>
        <name>AMP</name>
        <dbReference type="ChEBI" id="CHEBI:456215"/>
    </ligand>
</feature>
<dbReference type="HAMAP" id="MF_00235">
    <property type="entry name" value="Adenylate_kinase_Adk"/>
    <property type="match status" value="1"/>
</dbReference>
<keyword evidence="3 5" id="KW-0547">Nucleotide-binding</keyword>
<dbReference type="PANTHER" id="PTHR23359">
    <property type="entry name" value="NUCLEOTIDE KINASE"/>
    <property type="match status" value="1"/>
</dbReference>
<evidence type="ECO:0000256" key="2">
    <source>
        <dbReference type="ARBA" id="ARBA00022727"/>
    </source>
</evidence>
<accession>A0A5B9VU09</accession>
<feature type="binding site" evidence="5">
    <location>
        <position position="133"/>
    </location>
    <ligand>
        <name>ATP</name>
        <dbReference type="ChEBI" id="CHEBI:30616"/>
    </ligand>
</feature>
<dbReference type="AlphaFoldDB" id="A0A5B9VU09"/>
<feature type="binding site" evidence="5">
    <location>
        <position position="207"/>
    </location>
    <ligand>
        <name>ATP</name>
        <dbReference type="ChEBI" id="CHEBI:30616"/>
    </ligand>
</feature>
<dbReference type="KEGG" id="agv:OJF2_01830"/>
<dbReference type="GO" id="GO:0004017">
    <property type="term" value="F:AMP kinase activity"/>
    <property type="evidence" value="ECO:0007669"/>
    <property type="project" value="UniProtKB-UniRule"/>
</dbReference>
<organism evidence="10 11">
    <name type="scientific">Aquisphaera giovannonii</name>
    <dbReference type="NCBI Taxonomy" id="406548"/>
    <lineage>
        <taxon>Bacteria</taxon>
        <taxon>Pseudomonadati</taxon>
        <taxon>Planctomycetota</taxon>
        <taxon>Planctomycetia</taxon>
        <taxon>Isosphaerales</taxon>
        <taxon>Isosphaeraceae</taxon>
        <taxon>Aquisphaera</taxon>
    </lineage>
</organism>
<dbReference type="EMBL" id="CP042997">
    <property type="protein sequence ID" value="QEH31718.1"/>
    <property type="molecule type" value="Genomic_DNA"/>
</dbReference>
<dbReference type="GO" id="GO:0005737">
    <property type="term" value="C:cytoplasm"/>
    <property type="evidence" value="ECO:0007669"/>
    <property type="project" value="UniProtKB-SubCell"/>
</dbReference>
<keyword evidence="5" id="KW-0862">Zinc</keyword>
<name>A0A5B9VU09_9BACT</name>
<evidence type="ECO:0000256" key="8">
    <source>
        <dbReference type="SAM" id="MobiDB-lite"/>
    </source>
</evidence>
<feature type="binding site" evidence="5">
    <location>
        <position position="156"/>
    </location>
    <ligand>
        <name>Zn(2+)</name>
        <dbReference type="ChEBI" id="CHEBI:29105"/>
        <note>structural</note>
    </ligand>
</feature>
<gene>
    <name evidence="10" type="primary">adk_1</name>
    <name evidence="5" type="synonym">adk</name>
    <name evidence="10" type="ORF">OJF2_01830</name>
</gene>
<dbReference type="Pfam" id="PF00406">
    <property type="entry name" value="ADK"/>
    <property type="match status" value="1"/>
</dbReference>
<feature type="region of interest" description="LID" evidence="5">
    <location>
        <begin position="132"/>
        <end position="169"/>
    </location>
</feature>
<reference evidence="10 11" key="1">
    <citation type="submission" date="2019-08" db="EMBL/GenBank/DDBJ databases">
        <title>Deep-cultivation of Planctomycetes and their phenomic and genomic characterization uncovers novel biology.</title>
        <authorList>
            <person name="Wiegand S."/>
            <person name="Jogler M."/>
            <person name="Boedeker C."/>
            <person name="Pinto D."/>
            <person name="Vollmers J."/>
            <person name="Rivas-Marin E."/>
            <person name="Kohn T."/>
            <person name="Peeters S.H."/>
            <person name="Heuer A."/>
            <person name="Rast P."/>
            <person name="Oberbeckmann S."/>
            <person name="Bunk B."/>
            <person name="Jeske O."/>
            <person name="Meyerdierks A."/>
            <person name="Storesund J.E."/>
            <person name="Kallscheuer N."/>
            <person name="Luecker S."/>
            <person name="Lage O.M."/>
            <person name="Pohl T."/>
            <person name="Merkel B.J."/>
            <person name="Hornburger P."/>
            <person name="Mueller R.-W."/>
            <person name="Bruemmer F."/>
            <person name="Labrenz M."/>
            <person name="Spormann A.M."/>
            <person name="Op den Camp H."/>
            <person name="Overmann J."/>
            <person name="Amann R."/>
            <person name="Jetten M.S.M."/>
            <person name="Mascher T."/>
            <person name="Medema M.H."/>
            <person name="Devos D.P."/>
            <person name="Kaster A.-K."/>
            <person name="Ovreas L."/>
            <person name="Rohde M."/>
            <person name="Galperin M.Y."/>
            <person name="Jogler C."/>
        </authorList>
    </citation>
    <scope>NUCLEOTIDE SEQUENCE [LARGE SCALE GENOMIC DNA]</scope>
    <source>
        <strain evidence="10 11">OJF2</strain>
    </source>
</reference>
<dbReference type="GO" id="GO:0005524">
    <property type="term" value="F:ATP binding"/>
    <property type="evidence" value="ECO:0007669"/>
    <property type="project" value="UniProtKB-UniRule"/>
</dbReference>
<feature type="region of interest" description="NMP" evidence="5">
    <location>
        <begin position="37"/>
        <end position="66"/>
    </location>
</feature>
<dbReference type="GO" id="GO:0008270">
    <property type="term" value="F:zinc ion binding"/>
    <property type="evidence" value="ECO:0007669"/>
    <property type="project" value="UniProtKB-UniRule"/>
</dbReference>
<feature type="binding site" evidence="5">
    <location>
        <position position="43"/>
    </location>
    <ligand>
        <name>AMP</name>
        <dbReference type="ChEBI" id="CHEBI:456215"/>
    </ligand>
</feature>
<comment type="pathway">
    <text evidence="5">Purine metabolism; AMP biosynthesis via salvage pathway; AMP from ADP: step 1/1.</text>
</comment>
<dbReference type="GO" id="GO:0044209">
    <property type="term" value="P:AMP salvage"/>
    <property type="evidence" value="ECO:0007669"/>
    <property type="project" value="UniProtKB-UniRule"/>
</dbReference>
<sequence>MSQRVPPQHVAVFGRPGSGKSSLAERLSADHGYALVRTGELLRQAVRRRDSLGSPVEGYLKSGALVPDDVVAALVARAVADVGDGRLLFDGFPRTLSQVGILDAWEREKGYRVDCFLDVDIRREAAIARMGGRRVCPACGATYHMVSHPPLHDETCDLDGTRLERRKDDDPEVIEARQRVFEESTEPVVAHYRTHAPGRFRRVDGEKPLDAVYAESLRALALDA</sequence>
<feature type="binding site" evidence="5">
    <location>
        <position position="38"/>
    </location>
    <ligand>
        <name>AMP</name>
        <dbReference type="ChEBI" id="CHEBI:456215"/>
    </ligand>
</feature>
<comment type="subcellular location">
    <subcellularLocation>
        <location evidence="5 7">Cytoplasm</location>
    </subcellularLocation>
</comment>
<dbReference type="NCBIfam" id="TIGR01351">
    <property type="entry name" value="adk"/>
    <property type="match status" value="1"/>
</dbReference>
<feature type="binding site" evidence="5">
    <location>
        <begin position="91"/>
        <end position="94"/>
    </location>
    <ligand>
        <name>AMP</name>
        <dbReference type="ChEBI" id="CHEBI:456215"/>
    </ligand>
</feature>
<dbReference type="InterPro" id="IPR036193">
    <property type="entry name" value="ADK_active_lid_dom_sf"/>
</dbReference>
<keyword evidence="11" id="KW-1185">Reference proteome</keyword>
<dbReference type="RefSeq" id="WP_148590402.1">
    <property type="nucleotide sequence ID" value="NZ_CP042997.1"/>
</dbReference>
<evidence type="ECO:0000259" key="9">
    <source>
        <dbReference type="Pfam" id="PF05191"/>
    </source>
</evidence>
<evidence type="ECO:0000256" key="4">
    <source>
        <dbReference type="ARBA" id="ARBA00022777"/>
    </source>
</evidence>
<feature type="binding site" evidence="5">
    <location>
        <begin position="142"/>
        <end position="143"/>
    </location>
    <ligand>
        <name>ATP</name>
        <dbReference type="ChEBI" id="CHEBI:30616"/>
    </ligand>
</feature>
<comment type="subunit">
    <text evidence="5 7">Monomer.</text>
</comment>
<comment type="similarity">
    <text evidence="5 6">Belongs to the adenylate kinase family.</text>
</comment>
<evidence type="ECO:0000256" key="3">
    <source>
        <dbReference type="ARBA" id="ARBA00022741"/>
    </source>
</evidence>
<evidence type="ECO:0000256" key="6">
    <source>
        <dbReference type="RuleBase" id="RU003330"/>
    </source>
</evidence>
<feature type="binding site" evidence="5">
    <location>
        <position position="139"/>
    </location>
    <ligand>
        <name>Zn(2+)</name>
        <dbReference type="ChEBI" id="CHEBI:29105"/>
        <note>structural</note>
    </ligand>
</feature>
<dbReference type="SUPFAM" id="SSF57774">
    <property type="entry name" value="Microbial and mitochondrial ADK, insert 'zinc finger' domain"/>
    <property type="match status" value="1"/>
</dbReference>
<feature type="region of interest" description="Disordered" evidence="8">
    <location>
        <begin position="1"/>
        <end position="20"/>
    </location>
</feature>
<dbReference type="InterPro" id="IPR006259">
    <property type="entry name" value="Adenyl_kin_sub"/>
</dbReference>
<protein>
    <recommendedName>
        <fullName evidence="5 7">Adenylate kinase</fullName>
        <shortName evidence="5">AK</shortName>
        <ecNumber evidence="5 7">2.7.4.3</ecNumber>
    </recommendedName>
    <alternativeName>
        <fullName evidence="5">ATP-AMP transphosphorylase</fullName>
    </alternativeName>
    <alternativeName>
        <fullName evidence="5">ATP:AMP phosphotransferase</fullName>
    </alternativeName>
    <alternativeName>
        <fullName evidence="5">Adenylate monophosphate kinase</fullName>
    </alternativeName>
</protein>
<evidence type="ECO:0000313" key="10">
    <source>
        <dbReference type="EMBL" id="QEH31718.1"/>
    </source>
</evidence>
<dbReference type="OrthoDB" id="9805030at2"/>
<dbReference type="CDD" id="cd01428">
    <property type="entry name" value="ADK"/>
    <property type="match status" value="1"/>
</dbReference>
<keyword evidence="5 7" id="KW-0067">ATP-binding</keyword>
<keyword evidence="4 5" id="KW-0418">Kinase</keyword>
<dbReference type="PROSITE" id="PS00113">
    <property type="entry name" value="ADENYLATE_KINASE"/>
    <property type="match status" value="1"/>
</dbReference>
<dbReference type="EC" id="2.7.4.3" evidence="5 7"/>
<dbReference type="InterPro" id="IPR000850">
    <property type="entry name" value="Adenylat/UMP-CMP_kin"/>
</dbReference>
<feature type="binding site" evidence="5">
    <location>
        <position position="166"/>
    </location>
    <ligand>
        <name>AMP</name>
        <dbReference type="ChEBI" id="CHEBI:456215"/>
    </ligand>
</feature>